<evidence type="ECO:0000313" key="1">
    <source>
        <dbReference type="Proteomes" id="UP000887565"/>
    </source>
</evidence>
<organism evidence="1 2">
    <name type="scientific">Romanomermis culicivorax</name>
    <name type="common">Nematode worm</name>
    <dbReference type="NCBI Taxonomy" id="13658"/>
    <lineage>
        <taxon>Eukaryota</taxon>
        <taxon>Metazoa</taxon>
        <taxon>Ecdysozoa</taxon>
        <taxon>Nematoda</taxon>
        <taxon>Enoplea</taxon>
        <taxon>Dorylaimia</taxon>
        <taxon>Mermithida</taxon>
        <taxon>Mermithoidea</taxon>
        <taxon>Mermithidae</taxon>
        <taxon>Romanomermis</taxon>
    </lineage>
</organism>
<sequence length="215" mass="23851">MDNETQYDFFTGFGGPVRVPGFYEKNECNLPCCKPSAWFKLQAMLSCKLLCKTVYCPDPKGGDLPLTITSPKFCHVENQANDASSTIIGCSSSGDEFCFVHPLTKTSISGRFYASGHCCPMLTSATKLTSPVCPVNLENKVFGHGNTNCEKCDRTMEKCVSFKIWNTEMSYTYVCTHFTWSLDGCFLKKAQTNNEISQSFKVSDGKVCGYIEGRT</sequence>
<dbReference type="WBParaSite" id="nRc.2.0.1.t29592-RA">
    <property type="protein sequence ID" value="nRc.2.0.1.t29592-RA"/>
    <property type="gene ID" value="nRc.2.0.1.g29592"/>
</dbReference>
<evidence type="ECO:0000313" key="2">
    <source>
        <dbReference type="WBParaSite" id="nRc.2.0.1.t29592-RA"/>
    </source>
</evidence>
<proteinExistence type="predicted"/>
<dbReference type="Proteomes" id="UP000887565">
    <property type="component" value="Unplaced"/>
</dbReference>
<protein>
    <submittedName>
        <fullName evidence="2">Uncharacterized protein</fullName>
    </submittedName>
</protein>
<name>A0A915JUX7_ROMCU</name>
<dbReference type="AlphaFoldDB" id="A0A915JUX7"/>
<accession>A0A915JUX7</accession>
<reference evidence="2" key="1">
    <citation type="submission" date="2022-11" db="UniProtKB">
        <authorList>
            <consortium name="WormBaseParasite"/>
        </authorList>
    </citation>
    <scope>IDENTIFICATION</scope>
</reference>
<keyword evidence="1" id="KW-1185">Reference proteome</keyword>